<accession>A0ABQ6M239</accession>
<evidence type="ECO:0000313" key="3">
    <source>
        <dbReference type="Proteomes" id="UP001224392"/>
    </source>
</evidence>
<dbReference type="CDD" id="cd06558">
    <property type="entry name" value="crotonase-like"/>
    <property type="match status" value="1"/>
</dbReference>
<comment type="similarity">
    <text evidence="1">Belongs to the enoyl-CoA hydratase/isomerase family.</text>
</comment>
<dbReference type="PANTHER" id="PTHR43802">
    <property type="entry name" value="ENOYL-COA HYDRATASE"/>
    <property type="match status" value="1"/>
</dbReference>
<gene>
    <name evidence="2" type="ORF">MNKW57_27180</name>
</gene>
<comment type="caution">
    <text evidence="2">The sequence shown here is derived from an EMBL/GenBank/DDBJ whole genome shotgun (WGS) entry which is preliminary data.</text>
</comment>
<dbReference type="InterPro" id="IPR029045">
    <property type="entry name" value="ClpP/crotonase-like_dom_sf"/>
</dbReference>
<dbReference type="Gene3D" id="3.90.226.10">
    <property type="entry name" value="2-enoyl-CoA Hydratase, Chain A, domain 1"/>
    <property type="match status" value="1"/>
</dbReference>
<sequence length="244" mass="26246">MDQLIEVEIDRYVAIVTLNRPEVMNALNAQMRTRLAEVLLELNLNVRVSAVVLTGNGRAFCAGLDLVELRESAEDLAREGVIGANLLKALDDMRCPVIAAVNGYAITGGLELALRCDVIVASSDAVFADTHARVGILPAWGVSQILPRVIGPFRAKELSLSGSKIDAQLAYEWGLVNRIFEPDRLLAAAIGIASDMATCNRKAQHAIKGLIDTGLRLPLEEGLSLEQEASVNAYRVASSQVNSD</sequence>
<dbReference type="Pfam" id="PF00378">
    <property type="entry name" value="ECH_1"/>
    <property type="match status" value="1"/>
</dbReference>
<dbReference type="NCBIfam" id="NF004840">
    <property type="entry name" value="PRK06190.1"/>
    <property type="match status" value="1"/>
</dbReference>
<evidence type="ECO:0000313" key="2">
    <source>
        <dbReference type="EMBL" id="GMG88397.1"/>
    </source>
</evidence>
<organism evidence="2 3">
    <name type="scientific">Biformimicrobium ophioploci</name>
    <dbReference type="NCBI Taxonomy" id="3036711"/>
    <lineage>
        <taxon>Bacteria</taxon>
        <taxon>Pseudomonadati</taxon>
        <taxon>Pseudomonadota</taxon>
        <taxon>Gammaproteobacteria</taxon>
        <taxon>Cellvibrionales</taxon>
        <taxon>Microbulbiferaceae</taxon>
        <taxon>Biformimicrobium</taxon>
    </lineage>
</organism>
<protein>
    <submittedName>
        <fullName evidence="2">Enoyl-CoA hydratase</fullName>
    </submittedName>
</protein>
<name>A0ABQ6M239_9GAMM</name>
<dbReference type="Proteomes" id="UP001224392">
    <property type="component" value="Unassembled WGS sequence"/>
</dbReference>
<proteinExistence type="inferred from homology"/>
<keyword evidence="3" id="KW-1185">Reference proteome</keyword>
<dbReference type="PANTHER" id="PTHR43802:SF1">
    <property type="entry name" value="IP11341P-RELATED"/>
    <property type="match status" value="1"/>
</dbReference>
<dbReference type="RefSeq" id="WP_285765010.1">
    <property type="nucleotide sequence ID" value="NZ_BSYJ01000006.1"/>
</dbReference>
<evidence type="ECO:0000256" key="1">
    <source>
        <dbReference type="ARBA" id="ARBA00005254"/>
    </source>
</evidence>
<reference evidence="2 3" key="1">
    <citation type="submission" date="2023-04" db="EMBL/GenBank/DDBJ databases">
        <title>Marinobulbifer ophiurae gen. nov., sp. Nov., isolate from tissue of brittle star Ophioplocus japonicus.</title>
        <authorList>
            <person name="Kawano K."/>
            <person name="Sawayama S."/>
            <person name="Nakagawa S."/>
        </authorList>
    </citation>
    <scope>NUCLEOTIDE SEQUENCE [LARGE SCALE GENOMIC DNA]</scope>
    <source>
        <strain evidence="2 3">NKW57</strain>
    </source>
</reference>
<dbReference type="EMBL" id="BSYJ01000006">
    <property type="protein sequence ID" value="GMG88397.1"/>
    <property type="molecule type" value="Genomic_DNA"/>
</dbReference>
<dbReference type="InterPro" id="IPR001753">
    <property type="entry name" value="Enoyl-CoA_hydra/iso"/>
</dbReference>
<dbReference type="SUPFAM" id="SSF52096">
    <property type="entry name" value="ClpP/crotonase"/>
    <property type="match status" value="1"/>
</dbReference>